<organism evidence="1 2">
    <name type="scientific">Favolaschia claudopus</name>
    <dbReference type="NCBI Taxonomy" id="2862362"/>
    <lineage>
        <taxon>Eukaryota</taxon>
        <taxon>Fungi</taxon>
        <taxon>Dikarya</taxon>
        <taxon>Basidiomycota</taxon>
        <taxon>Agaricomycotina</taxon>
        <taxon>Agaricomycetes</taxon>
        <taxon>Agaricomycetidae</taxon>
        <taxon>Agaricales</taxon>
        <taxon>Marasmiineae</taxon>
        <taxon>Mycenaceae</taxon>
        <taxon>Favolaschia</taxon>
    </lineage>
</organism>
<comment type="caution">
    <text evidence="1">The sequence shown here is derived from an EMBL/GenBank/DDBJ whole genome shotgun (WGS) entry which is preliminary data.</text>
</comment>
<reference evidence="1 2" key="1">
    <citation type="journal article" date="2024" name="J Genomics">
        <title>Draft genome sequencing and assembly of Favolaschia claudopus CIRM-BRFM 2984 isolated from oak limbs.</title>
        <authorList>
            <person name="Navarro D."/>
            <person name="Drula E."/>
            <person name="Chaduli D."/>
            <person name="Cazenave R."/>
            <person name="Ahrendt S."/>
            <person name="Wang J."/>
            <person name="Lipzen A."/>
            <person name="Daum C."/>
            <person name="Barry K."/>
            <person name="Grigoriev I.V."/>
            <person name="Favel A."/>
            <person name="Rosso M.N."/>
            <person name="Martin F."/>
        </authorList>
    </citation>
    <scope>NUCLEOTIDE SEQUENCE [LARGE SCALE GENOMIC DNA]</scope>
    <source>
        <strain evidence="1 2">CIRM-BRFM 2984</strain>
    </source>
</reference>
<dbReference type="AlphaFoldDB" id="A0AAW0BVB6"/>
<dbReference type="Proteomes" id="UP001362999">
    <property type="component" value="Unassembled WGS sequence"/>
</dbReference>
<protein>
    <submittedName>
        <fullName evidence="1">Uncharacterized protein</fullName>
    </submittedName>
</protein>
<gene>
    <name evidence="1" type="ORF">R3P38DRAFT_2775081</name>
</gene>
<proteinExistence type="predicted"/>
<evidence type="ECO:0000313" key="1">
    <source>
        <dbReference type="EMBL" id="KAK7030808.1"/>
    </source>
</evidence>
<evidence type="ECO:0000313" key="2">
    <source>
        <dbReference type="Proteomes" id="UP001362999"/>
    </source>
</evidence>
<sequence>MFHAPIRASCLGRSLVRILWVTDTTRTLLLQYVHPPVYRNIPASVFPVGVRIQGFVDSVNLRPLGNWSRGSTPSTALQHITLSGAGRYDAEFAQYVSAVSNIIKFIYRSLNSPLPEEHSFPKHSLFFARRVFTKITAKNRDKVSKLKPEDDPMMETRSIGENWRVTEKTPRAGGNFPVQVHLKIEHVLLLVEAQRVDPSDQRDPDVVVHGPGLIFGSI</sequence>
<dbReference type="EMBL" id="JAWWNJ010000025">
    <property type="protein sequence ID" value="KAK7030808.1"/>
    <property type="molecule type" value="Genomic_DNA"/>
</dbReference>
<name>A0AAW0BVB6_9AGAR</name>
<accession>A0AAW0BVB6</accession>
<keyword evidence="2" id="KW-1185">Reference proteome</keyword>